<dbReference type="Proteomes" id="UP001396898">
    <property type="component" value="Unassembled WGS sequence"/>
</dbReference>
<accession>A0ABR1S5J0</accession>
<proteinExistence type="predicted"/>
<dbReference type="Pfam" id="PF06985">
    <property type="entry name" value="HET"/>
    <property type="match status" value="1"/>
</dbReference>
<evidence type="ECO:0000313" key="2">
    <source>
        <dbReference type="EMBL" id="KAK8026337.1"/>
    </source>
</evidence>
<dbReference type="PANTHER" id="PTHR24148">
    <property type="entry name" value="ANKYRIN REPEAT DOMAIN-CONTAINING PROTEIN 39 HOMOLOG-RELATED"/>
    <property type="match status" value="1"/>
</dbReference>
<gene>
    <name evidence="2" type="ORF">PG991_003393</name>
</gene>
<name>A0ABR1S5J0_9PEZI</name>
<sequence length="659" mass="74089">MEAPNFIVKRITKSFLTAKSIYEKLGRQKWQNSHRFNSQIYGALPLTEANSFRLLTLNPGSRLETLFCTLQVSRLSGNEHVEEFEAISYIWGSDPPSVSVTINGRSFLVSRSLYRNLIRLRSPEKPRTVWIDAICIDQGDLDERARQVRRMSEIFSFAQQVVVLLDGRLPWGLGRAFESADRKPDASHIHYGGVRVATELLSNPWWTRTWVIQEVVLARRAVVHCGAHELAWDEFCRFIHQASSHPCFRAESRGVHLEDFRSINTHYYQRKRLAQLDQKSHINGQDLSRPVASTSRGVNLLALMFDFRAREATDPRDKILALQGLSEGPELCVPSYTRPAPELMIEFAKAHIRHSRSLSILALAECVRQHNSYHWGTILPSWCPAFTDREAVRQGSYLKPLWTGLPDDDSSGAYSAAGNLASPETFGPDTNTFGPVTFGPNTFGPNNFGLDVSHIMPRLSVQVLRHVCLTVSSIGPAYNASADSLKRELLHVMSGTPASMQSSLMVFLDKERVFDTWSKFATEPSIESAPDEGKRDGTAWVRGIFRNLPADDSTSQSHGGIPRETVYTRRRLFRTQCGSFGLGHETLREGDEICIALGCQVPIILREVKEPQLGQKGEHYSGFHAYIEQAYIEHLMVYEGDLAADLAMGKVETSCRVLV</sequence>
<reference evidence="2 3" key="1">
    <citation type="submission" date="2023-01" db="EMBL/GenBank/DDBJ databases">
        <title>Analysis of 21 Apiospora genomes using comparative genomics revels a genus with tremendous synthesis potential of carbohydrate active enzymes and secondary metabolites.</title>
        <authorList>
            <person name="Sorensen T."/>
        </authorList>
    </citation>
    <scope>NUCLEOTIDE SEQUENCE [LARGE SCALE GENOMIC DNA]</scope>
    <source>
        <strain evidence="2 3">CBS 20057</strain>
    </source>
</reference>
<evidence type="ECO:0000259" key="1">
    <source>
        <dbReference type="Pfam" id="PF06985"/>
    </source>
</evidence>
<dbReference type="InterPro" id="IPR010730">
    <property type="entry name" value="HET"/>
</dbReference>
<feature type="domain" description="Heterokaryon incompatibility" evidence="1">
    <location>
        <begin position="84"/>
        <end position="214"/>
    </location>
</feature>
<dbReference type="PANTHER" id="PTHR24148:SF73">
    <property type="entry name" value="HET DOMAIN PROTEIN (AFU_ORTHOLOGUE AFUA_8G01020)"/>
    <property type="match status" value="1"/>
</dbReference>
<dbReference type="EMBL" id="JAQQWI010000007">
    <property type="protein sequence ID" value="KAK8026337.1"/>
    <property type="molecule type" value="Genomic_DNA"/>
</dbReference>
<comment type="caution">
    <text evidence="2">The sequence shown here is derived from an EMBL/GenBank/DDBJ whole genome shotgun (WGS) entry which is preliminary data.</text>
</comment>
<dbReference type="InterPro" id="IPR052895">
    <property type="entry name" value="HetReg/Transcr_Mod"/>
</dbReference>
<keyword evidence="3" id="KW-1185">Reference proteome</keyword>
<protein>
    <recommendedName>
        <fullName evidence="1">Heterokaryon incompatibility domain-containing protein</fullName>
    </recommendedName>
</protein>
<evidence type="ECO:0000313" key="3">
    <source>
        <dbReference type="Proteomes" id="UP001396898"/>
    </source>
</evidence>
<organism evidence="2 3">
    <name type="scientific">Apiospora marii</name>
    <dbReference type="NCBI Taxonomy" id="335849"/>
    <lineage>
        <taxon>Eukaryota</taxon>
        <taxon>Fungi</taxon>
        <taxon>Dikarya</taxon>
        <taxon>Ascomycota</taxon>
        <taxon>Pezizomycotina</taxon>
        <taxon>Sordariomycetes</taxon>
        <taxon>Xylariomycetidae</taxon>
        <taxon>Amphisphaeriales</taxon>
        <taxon>Apiosporaceae</taxon>
        <taxon>Apiospora</taxon>
    </lineage>
</organism>